<keyword evidence="2" id="KW-0520">NAD</keyword>
<dbReference type="SUPFAM" id="SSF52283">
    <property type="entry name" value="Formate/glycerate dehydrogenase catalytic domain-like"/>
    <property type="match status" value="1"/>
</dbReference>
<dbReference type="InterPro" id="IPR029753">
    <property type="entry name" value="D-isomer_DH_CS"/>
</dbReference>
<dbReference type="PROSITE" id="PS00671">
    <property type="entry name" value="D_2_HYDROXYACID_DH_3"/>
    <property type="match status" value="1"/>
</dbReference>
<dbReference type="SUPFAM" id="SSF51735">
    <property type="entry name" value="NAD(P)-binding Rossmann-fold domains"/>
    <property type="match status" value="1"/>
</dbReference>
<dbReference type="RefSeq" id="WP_311424619.1">
    <property type="nucleotide sequence ID" value="NZ_JAVREH010000040.1"/>
</dbReference>
<feature type="domain" description="D-isomer specific 2-hydroxyacid dehydrogenase NAD-binding" evidence="3">
    <location>
        <begin position="149"/>
        <end position="322"/>
    </location>
</feature>
<dbReference type="Pfam" id="PF02826">
    <property type="entry name" value="2-Hacid_dh_C"/>
    <property type="match status" value="1"/>
</dbReference>
<evidence type="ECO:0000256" key="2">
    <source>
        <dbReference type="ARBA" id="ARBA00023027"/>
    </source>
</evidence>
<accession>A0ABU2JFG4</accession>
<dbReference type="EMBL" id="JAVREH010000040">
    <property type="protein sequence ID" value="MDT0263473.1"/>
    <property type="molecule type" value="Genomic_DNA"/>
</dbReference>
<keyword evidence="5" id="KW-1185">Reference proteome</keyword>
<dbReference type="Proteomes" id="UP001183176">
    <property type="component" value="Unassembled WGS sequence"/>
</dbReference>
<reference evidence="5" key="1">
    <citation type="submission" date="2023-07" db="EMBL/GenBank/DDBJ databases">
        <title>30 novel species of actinomycetes from the DSMZ collection.</title>
        <authorList>
            <person name="Nouioui I."/>
        </authorList>
    </citation>
    <scope>NUCLEOTIDE SEQUENCE [LARGE SCALE GENOMIC DNA]</scope>
    <source>
        <strain evidence="5">DSM 44399</strain>
    </source>
</reference>
<gene>
    <name evidence="4" type="ORF">RM423_18990</name>
</gene>
<evidence type="ECO:0000313" key="5">
    <source>
        <dbReference type="Proteomes" id="UP001183176"/>
    </source>
</evidence>
<comment type="caution">
    <text evidence="4">The sequence shown here is derived from an EMBL/GenBank/DDBJ whole genome shotgun (WGS) entry which is preliminary data.</text>
</comment>
<dbReference type="PANTHER" id="PTHR43333">
    <property type="entry name" value="2-HACID_DH_C DOMAIN-CONTAINING PROTEIN"/>
    <property type="match status" value="1"/>
</dbReference>
<sequence>MAEATPRTRPGAAVPEHRAECLSILIATYLEPRFVDRIAAGGGCEVLYAPELLPRPRYLNDHGGTPPELSAADERRWAELLAAADVAFDFDWHAPADLLANAPRLRWVQATSAGIGGFVQRYGLDRGDLVMTTAAGVHAAPLAEFAVAGALHFIKDVPRLQAHQRGHHWQRHVSGQLAGRRATVVGLGSIGRRIAEAYDALGMRVTGVGRAGGSYHVADTVRMIATEQLDDVLSATDVLVLACPLTEQTRGLINAARVASLPEGAIVVNVARGQVLDEAALISALRAGRLHGAALDVFETEPLPDASPLWDLPNVLVSPHSASTAAEENEVLTELFLDNLSRYRQRRPLRNLYQSARGY</sequence>
<evidence type="ECO:0000256" key="1">
    <source>
        <dbReference type="ARBA" id="ARBA00023002"/>
    </source>
</evidence>
<evidence type="ECO:0000259" key="3">
    <source>
        <dbReference type="Pfam" id="PF02826"/>
    </source>
</evidence>
<dbReference type="InterPro" id="IPR036291">
    <property type="entry name" value="NAD(P)-bd_dom_sf"/>
</dbReference>
<dbReference type="CDD" id="cd05300">
    <property type="entry name" value="2-Hacid_dh_1"/>
    <property type="match status" value="1"/>
</dbReference>
<dbReference type="InterPro" id="IPR006140">
    <property type="entry name" value="D-isomer_DH_NAD-bd"/>
</dbReference>
<proteinExistence type="predicted"/>
<protein>
    <submittedName>
        <fullName evidence="4">D-2-hydroxyacid dehydrogenase</fullName>
    </submittedName>
</protein>
<name>A0ABU2JFG4_9ACTN</name>
<dbReference type="PANTHER" id="PTHR43333:SF1">
    <property type="entry name" value="D-ISOMER SPECIFIC 2-HYDROXYACID DEHYDROGENASE NAD-BINDING DOMAIN-CONTAINING PROTEIN"/>
    <property type="match status" value="1"/>
</dbReference>
<keyword evidence="1" id="KW-0560">Oxidoreductase</keyword>
<organism evidence="4 5">
    <name type="scientific">Jatrophihabitans lederbergiae</name>
    <dbReference type="NCBI Taxonomy" id="3075547"/>
    <lineage>
        <taxon>Bacteria</taxon>
        <taxon>Bacillati</taxon>
        <taxon>Actinomycetota</taxon>
        <taxon>Actinomycetes</taxon>
        <taxon>Jatrophihabitantales</taxon>
        <taxon>Jatrophihabitantaceae</taxon>
        <taxon>Jatrophihabitans</taxon>
    </lineage>
</organism>
<evidence type="ECO:0000313" key="4">
    <source>
        <dbReference type="EMBL" id="MDT0263473.1"/>
    </source>
</evidence>
<dbReference type="Gene3D" id="3.40.50.720">
    <property type="entry name" value="NAD(P)-binding Rossmann-like Domain"/>
    <property type="match status" value="2"/>
</dbReference>